<dbReference type="PANTHER" id="PTHR10656">
    <property type="entry name" value="CELL FATE DETERMINING PROTEIN MAB21-RELATED"/>
    <property type="match status" value="1"/>
</dbReference>
<reference evidence="10 11" key="1">
    <citation type="submission" date="2022-05" db="EMBL/GenBank/DDBJ databases">
        <authorList>
            <consortium name="Genoscope - CEA"/>
            <person name="William W."/>
        </authorList>
    </citation>
    <scope>NUCLEOTIDE SEQUENCE [LARGE SCALE GENOMIC DNA]</scope>
</reference>
<keyword evidence="5" id="KW-0479">Metal-binding</keyword>
<dbReference type="SMART" id="SM01265">
    <property type="entry name" value="Mab-21"/>
    <property type="match status" value="1"/>
</dbReference>
<gene>
    <name evidence="10" type="ORF">PLOB_00020521</name>
</gene>
<evidence type="ECO:0000256" key="1">
    <source>
        <dbReference type="ARBA" id="ARBA00001946"/>
    </source>
</evidence>
<accession>A0ABN8NKM2</accession>
<keyword evidence="7" id="KW-0460">Magnesium</keyword>
<dbReference type="InterPro" id="IPR046906">
    <property type="entry name" value="Mab-21_HhH/H2TH-like"/>
</dbReference>
<feature type="region of interest" description="Disordered" evidence="8">
    <location>
        <begin position="468"/>
        <end position="487"/>
    </location>
</feature>
<evidence type="ECO:0000256" key="2">
    <source>
        <dbReference type="ARBA" id="ARBA00008307"/>
    </source>
</evidence>
<dbReference type="Gene3D" id="1.10.1410.40">
    <property type="match status" value="1"/>
</dbReference>
<comment type="cofactor">
    <cofactor evidence="1">
        <name>Mg(2+)</name>
        <dbReference type="ChEBI" id="CHEBI:18420"/>
    </cofactor>
</comment>
<proteinExistence type="inferred from homology"/>
<evidence type="ECO:0000256" key="8">
    <source>
        <dbReference type="SAM" id="MobiDB-lite"/>
    </source>
</evidence>
<keyword evidence="3" id="KW-0808">Transferase</keyword>
<organism evidence="10 11">
    <name type="scientific">Porites lobata</name>
    <dbReference type="NCBI Taxonomy" id="104759"/>
    <lineage>
        <taxon>Eukaryota</taxon>
        <taxon>Metazoa</taxon>
        <taxon>Cnidaria</taxon>
        <taxon>Anthozoa</taxon>
        <taxon>Hexacorallia</taxon>
        <taxon>Scleractinia</taxon>
        <taxon>Fungiina</taxon>
        <taxon>Poritidae</taxon>
        <taxon>Porites</taxon>
    </lineage>
</organism>
<evidence type="ECO:0000313" key="10">
    <source>
        <dbReference type="EMBL" id="CAH3111630.1"/>
    </source>
</evidence>
<keyword evidence="6" id="KW-0547">Nucleotide-binding</keyword>
<evidence type="ECO:0000256" key="6">
    <source>
        <dbReference type="ARBA" id="ARBA00022840"/>
    </source>
</evidence>
<comment type="similarity">
    <text evidence="2">Belongs to the mab-21 family.</text>
</comment>
<comment type="caution">
    <text evidence="10">The sequence shown here is derived from an EMBL/GenBank/DDBJ whole genome shotgun (WGS) entry which is preliminary data.</text>
</comment>
<evidence type="ECO:0000313" key="11">
    <source>
        <dbReference type="Proteomes" id="UP001159405"/>
    </source>
</evidence>
<evidence type="ECO:0000256" key="7">
    <source>
        <dbReference type="ARBA" id="ARBA00022842"/>
    </source>
</evidence>
<keyword evidence="6" id="KW-0067">ATP-binding</keyword>
<dbReference type="InterPro" id="IPR024810">
    <property type="entry name" value="MAB21L/cGLR"/>
</dbReference>
<keyword evidence="11" id="KW-1185">Reference proteome</keyword>
<sequence>MTMKDSELAREMEDKTDSIIISLMDDMKALSLQSKDLSEGKSSVTSSNVQEMKTVLEVYENVIQKLWKIAENITKTSAVEETHAGTVFMGSSGDGTYLPEISDTFDVYVMEEDSQYQMQTDLKAVDPDFERSNPNHTHLLKVLPTEKPGYYFVTWSEYGLELKQRWEEKRASQHACGGASEVDPAPRPIFQRLIEYSEDIKHEGRTIQVISPYTIRQQQLKNPPTSIQGWPVWFRMQDRNSPAVTVLAEEHKNMGKTKIQVTDLVLGTRTTMPCLQEKWIDEKRGATKWLKDDLLDKLRDTKCSVVAKSWESQEENLSVWRISFSGLERECVSSLPPEPKICLIIMKGIRRKFLSKPKGLISYHMKTVLFYTLDKIGSDWKISDRAENILRLLAAVAEALKSRSLPLYFEPRLNTLESMDAGTAAELGRKVQEIIRSPRVLLEGCLFQSMDEDHNKEHFEKGKEVNPVWFDEKPPEPSMFGEEDLCG</sequence>
<dbReference type="Proteomes" id="UP001159405">
    <property type="component" value="Unassembled WGS sequence"/>
</dbReference>
<evidence type="ECO:0000256" key="5">
    <source>
        <dbReference type="ARBA" id="ARBA00022723"/>
    </source>
</evidence>
<keyword evidence="4" id="KW-0548">Nucleotidyltransferase</keyword>
<dbReference type="EMBL" id="CALNXK010000024">
    <property type="protein sequence ID" value="CAH3111630.1"/>
    <property type="molecule type" value="Genomic_DNA"/>
</dbReference>
<dbReference type="Pfam" id="PF20266">
    <property type="entry name" value="Mab-21_C"/>
    <property type="match status" value="1"/>
</dbReference>
<feature type="domain" description="Mab-21-like HhH/H2TH-like" evidence="9">
    <location>
        <begin position="340"/>
        <end position="432"/>
    </location>
</feature>
<evidence type="ECO:0000256" key="3">
    <source>
        <dbReference type="ARBA" id="ARBA00022679"/>
    </source>
</evidence>
<dbReference type="PANTHER" id="PTHR10656:SF42">
    <property type="entry name" value="CYCLIC GMP-AMP SYNTHASE-LIKE PROTEIN-RELATED"/>
    <property type="match status" value="1"/>
</dbReference>
<protein>
    <recommendedName>
        <fullName evidence="9">Mab-21-like HhH/H2TH-like domain-containing protein</fullName>
    </recommendedName>
</protein>
<name>A0ABN8NKM2_9CNID</name>
<evidence type="ECO:0000256" key="4">
    <source>
        <dbReference type="ARBA" id="ARBA00022695"/>
    </source>
</evidence>
<evidence type="ECO:0000259" key="9">
    <source>
        <dbReference type="Pfam" id="PF20266"/>
    </source>
</evidence>